<dbReference type="Pfam" id="PF00550">
    <property type="entry name" value="PP-binding"/>
    <property type="match status" value="1"/>
</dbReference>
<dbReference type="GO" id="GO:0043041">
    <property type="term" value="P:amino acid activation for nonribosomal peptide biosynthetic process"/>
    <property type="evidence" value="ECO:0007669"/>
    <property type="project" value="TreeGrafter"/>
</dbReference>
<dbReference type="PANTHER" id="PTHR45527">
    <property type="entry name" value="NONRIBOSOMAL PEPTIDE SYNTHETASE"/>
    <property type="match status" value="1"/>
</dbReference>
<dbReference type="Proteomes" id="UP000033684">
    <property type="component" value="Unassembled WGS sequence"/>
</dbReference>
<dbReference type="InterPro" id="IPR020806">
    <property type="entry name" value="PKS_PP-bd"/>
</dbReference>
<proteinExistence type="predicted"/>
<dbReference type="EMBL" id="LAJX01000239">
    <property type="protein sequence ID" value="KJV05381.1"/>
    <property type="molecule type" value="Genomic_DNA"/>
</dbReference>
<dbReference type="InterPro" id="IPR009081">
    <property type="entry name" value="PP-bd_ACP"/>
</dbReference>
<reference evidence="6" key="1">
    <citation type="submission" date="2015-03" db="EMBL/GenBank/DDBJ databases">
        <title>Draft genome sequence of a novel methanotroph (Sn10-6) isolated from flooded ricefield rhizosphere in India.</title>
        <authorList>
            <person name="Pandit P.S."/>
            <person name="Pore S.D."/>
            <person name="Arora P."/>
            <person name="Kapse N.G."/>
            <person name="Dhakephalkar P.K."/>
            <person name="Rahalkar M.C."/>
        </authorList>
    </citation>
    <scope>NUCLEOTIDE SEQUENCE [LARGE SCALE GENOMIC DNA]</scope>
    <source>
        <strain evidence="6">Sn10-6</strain>
    </source>
</reference>
<evidence type="ECO:0000313" key="6">
    <source>
        <dbReference type="Proteomes" id="UP000033684"/>
    </source>
</evidence>
<evidence type="ECO:0000313" key="5">
    <source>
        <dbReference type="EMBL" id="KJV05381.1"/>
    </source>
</evidence>
<feature type="domain" description="Carrier" evidence="4">
    <location>
        <begin position="111"/>
        <end position="186"/>
    </location>
</feature>
<dbReference type="Pfam" id="PF00975">
    <property type="entry name" value="Thioesterase"/>
    <property type="match status" value="1"/>
</dbReference>
<dbReference type="InterPro" id="IPR029058">
    <property type="entry name" value="AB_hydrolase_fold"/>
</dbReference>
<dbReference type="GO" id="GO:0031177">
    <property type="term" value="F:phosphopantetheine binding"/>
    <property type="evidence" value="ECO:0007669"/>
    <property type="project" value="InterPro"/>
</dbReference>
<dbReference type="InterPro" id="IPR025110">
    <property type="entry name" value="AMP-bd_C"/>
</dbReference>
<keyword evidence="3" id="KW-0597">Phosphoprotein</keyword>
<dbReference type="GO" id="GO:0044550">
    <property type="term" value="P:secondary metabolite biosynthetic process"/>
    <property type="evidence" value="ECO:0007669"/>
    <property type="project" value="TreeGrafter"/>
</dbReference>
<reference evidence="5 6" key="2">
    <citation type="journal article" date="2016" name="Microb. Ecol.">
        <title>Genome Characteristics of a Novel Type I Methanotroph (Sn10-6) Isolated from a Flooded Indian Rice Field.</title>
        <authorList>
            <person name="Rahalkar M.C."/>
            <person name="Pandit P.S."/>
            <person name="Dhakephalkar P.K."/>
            <person name="Pore S."/>
            <person name="Arora P."/>
            <person name="Kapse N."/>
        </authorList>
    </citation>
    <scope>NUCLEOTIDE SEQUENCE [LARGE SCALE GENOMIC DNA]</scope>
    <source>
        <strain evidence="5 6">Sn10-6</strain>
    </source>
</reference>
<dbReference type="RefSeq" id="WP_045780379.1">
    <property type="nucleotide sequence ID" value="NZ_LAJX01000239.1"/>
</dbReference>
<dbReference type="SUPFAM" id="SSF53474">
    <property type="entry name" value="alpha/beta-Hydrolases"/>
    <property type="match status" value="1"/>
</dbReference>
<dbReference type="InterPro" id="IPR001031">
    <property type="entry name" value="Thioesterase"/>
</dbReference>
<dbReference type="GO" id="GO:0005737">
    <property type="term" value="C:cytoplasm"/>
    <property type="evidence" value="ECO:0007669"/>
    <property type="project" value="TreeGrafter"/>
</dbReference>
<comment type="cofactor">
    <cofactor evidence="1">
        <name>pantetheine 4'-phosphate</name>
        <dbReference type="ChEBI" id="CHEBI:47942"/>
    </cofactor>
</comment>
<dbReference type="InterPro" id="IPR045851">
    <property type="entry name" value="AMP-bd_C_sf"/>
</dbReference>
<dbReference type="PANTHER" id="PTHR45527:SF1">
    <property type="entry name" value="FATTY ACID SYNTHASE"/>
    <property type="match status" value="1"/>
</dbReference>
<keyword evidence="2" id="KW-0596">Phosphopantetheine</keyword>
<dbReference type="Gene3D" id="3.30.300.30">
    <property type="match status" value="1"/>
</dbReference>
<evidence type="ECO:0000256" key="3">
    <source>
        <dbReference type="ARBA" id="ARBA00022553"/>
    </source>
</evidence>
<dbReference type="SMART" id="SM00823">
    <property type="entry name" value="PKS_PP"/>
    <property type="match status" value="1"/>
</dbReference>
<dbReference type="SUPFAM" id="SSF47336">
    <property type="entry name" value="ACP-like"/>
    <property type="match status" value="1"/>
</dbReference>
<feature type="non-terminal residue" evidence="5">
    <location>
        <position position="1"/>
    </location>
</feature>
<protein>
    <recommendedName>
        <fullName evidence="4">Carrier domain-containing protein</fullName>
    </recommendedName>
</protein>
<evidence type="ECO:0000256" key="2">
    <source>
        <dbReference type="ARBA" id="ARBA00022450"/>
    </source>
</evidence>
<dbReference type="Pfam" id="PF13193">
    <property type="entry name" value="AMP-binding_C"/>
    <property type="match status" value="1"/>
</dbReference>
<evidence type="ECO:0000259" key="4">
    <source>
        <dbReference type="PROSITE" id="PS50075"/>
    </source>
</evidence>
<dbReference type="AlphaFoldDB" id="A0A0F3IF44"/>
<dbReference type="SUPFAM" id="SSF56801">
    <property type="entry name" value="Acetyl-CoA synthetase-like"/>
    <property type="match status" value="1"/>
</dbReference>
<accession>A0A0F3IF44</accession>
<organism evidence="5 6">
    <name type="scientific">Methylocucumis oryzae</name>
    <dbReference type="NCBI Taxonomy" id="1632867"/>
    <lineage>
        <taxon>Bacteria</taxon>
        <taxon>Pseudomonadati</taxon>
        <taxon>Pseudomonadota</taxon>
        <taxon>Gammaproteobacteria</taxon>
        <taxon>Methylococcales</taxon>
        <taxon>Methylococcaceae</taxon>
        <taxon>Methylocucumis</taxon>
    </lineage>
</organism>
<dbReference type="PROSITE" id="PS50075">
    <property type="entry name" value="CARRIER"/>
    <property type="match status" value="1"/>
</dbReference>
<keyword evidence="6" id="KW-1185">Reference proteome</keyword>
<dbReference type="Gene3D" id="3.40.50.1820">
    <property type="entry name" value="alpha/beta hydrolase"/>
    <property type="match status" value="1"/>
</dbReference>
<comment type="caution">
    <text evidence="5">The sequence shown here is derived from an EMBL/GenBank/DDBJ whole genome shotgun (WGS) entry which is preliminary data.</text>
</comment>
<evidence type="ECO:0000256" key="1">
    <source>
        <dbReference type="ARBA" id="ARBA00001957"/>
    </source>
</evidence>
<dbReference type="FunFam" id="1.10.1200.10:FF:000005">
    <property type="entry name" value="Nonribosomal peptide synthetase 1"/>
    <property type="match status" value="1"/>
</dbReference>
<name>A0A0F3IF44_9GAMM</name>
<gene>
    <name evidence="5" type="ORF">VZ94_18645</name>
</gene>
<dbReference type="InterPro" id="IPR036736">
    <property type="entry name" value="ACP-like_sf"/>
</dbReference>
<sequence length="351" mass="38184">YLGRLDNQVKLRGFRIELGEIESVLLKQPGINEAVALLKSVNTVTQLCAYIAGDIDQLNAETLRAALSQQLPDYAVPSAFVILPTLPKLASGKLNKQALPEPEQRLKTHTAPSTELEIQLVTIWQDVLGVADIGIDDNFFGLGGHSLLAMRLVSECQRRLNIVLPLAQLLAHPNIAELAASLNSHAKPSLIVPLNAHKSFATPLFCFHPAGGHVFAYQTLARELATQRPVYGLAYTHLNPAISLTTLADDYAVAINLQQPQGHLCLLGWSLGGALALLTAKALEHMGRTVRFIALIDSFVPGFDDDNVEQTSELIHAFAKEISGADCLPEFTDAEQLAAWLQTNHPTWVMC</sequence>